<protein>
    <submittedName>
        <fullName evidence="1">Uncharacterized protein</fullName>
    </submittedName>
</protein>
<organism evidence="1 2">
    <name type="scientific">Vicia faba</name>
    <name type="common">Broad bean</name>
    <name type="synonym">Faba vulgaris</name>
    <dbReference type="NCBI Taxonomy" id="3906"/>
    <lineage>
        <taxon>Eukaryota</taxon>
        <taxon>Viridiplantae</taxon>
        <taxon>Streptophyta</taxon>
        <taxon>Embryophyta</taxon>
        <taxon>Tracheophyta</taxon>
        <taxon>Spermatophyta</taxon>
        <taxon>Magnoliopsida</taxon>
        <taxon>eudicotyledons</taxon>
        <taxon>Gunneridae</taxon>
        <taxon>Pentapetalae</taxon>
        <taxon>rosids</taxon>
        <taxon>fabids</taxon>
        <taxon>Fabales</taxon>
        <taxon>Fabaceae</taxon>
        <taxon>Papilionoideae</taxon>
        <taxon>50 kb inversion clade</taxon>
        <taxon>NPAAA clade</taxon>
        <taxon>Hologalegina</taxon>
        <taxon>IRL clade</taxon>
        <taxon>Fabeae</taxon>
        <taxon>Vicia</taxon>
    </lineage>
</organism>
<name>A0AAV0Z1L6_VICFA</name>
<accession>A0AAV0Z1L6</accession>
<proteinExistence type="predicted"/>
<dbReference type="EMBL" id="OX451736">
    <property type="protein sequence ID" value="CAI8590192.1"/>
    <property type="molecule type" value="Genomic_DNA"/>
</dbReference>
<gene>
    <name evidence="1" type="ORF">VFH_I429880</name>
</gene>
<evidence type="ECO:0000313" key="1">
    <source>
        <dbReference type="EMBL" id="CAI8590192.1"/>
    </source>
</evidence>
<dbReference type="Proteomes" id="UP001157006">
    <property type="component" value="Chromosome 1L"/>
</dbReference>
<reference evidence="1 2" key="1">
    <citation type="submission" date="2023-01" db="EMBL/GenBank/DDBJ databases">
        <authorList>
            <person name="Kreplak J."/>
        </authorList>
    </citation>
    <scope>NUCLEOTIDE SEQUENCE [LARGE SCALE GENOMIC DNA]</scope>
</reference>
<sequence>MKRFFPSLILKYIVGLLLKRDMLRKGGNSLKDHSVVGNTVAQDVKVPFSYLDIFEDLDFIVELEKFLEEKKQGTHKMELALESSSFVAQDFRSELEKKRDDKSNESE</sequence>
<evidence type="ECO:0000313" key="2">
    <source>
        <dbReference type="Proteomes" id="UP001157006"/>
    </source>
</evidence>
<keyword evidence="2" id="KW-1185">Reference proteome</keyword>
<dbReference type="AlphaFoldDB" id="A0AAV0Z1L6"/>